<dbReference type="SUPFAM" id="SSF53720">
    <property type="entry name" value="ALDH-like"/>
    <property type="match status" value="1"/>
</dbReference>
<feature type="domain" description="Aldehyde dehydrogenase" evidence="4">
    <location>
        <begin position="3"/>
        <end position="92"/>
    </location>
</feature>
<evidence type="ECO:0000256" key="1">
    <source>
        <dbReference type="ARBA" id="ARBA00023002"/>
    </source>
</evidence>
<accession>A0ABN0QX64</accession>
<dbReference type="PANTHER" id="PTHR43521">
    <property type="entry name" value="ALPHA-AMINOADIPIC SEMIALDEHYDE DEHYDROGENASE"/>
    <property type="match status" value="1"/>
</dbReference>
<dbReference type="InterPro" id="IPR016163">
    <property type="entry name" value="Ald_DH_C"/>
</dbReference>
<protein>
    <submittedName>
        <fullName evidence="5">Aldehyde dehydrogenase family protein</fullName>
    </submittedName>
</protein>
<comment type="caution">
    <text evidence="5">The sequence shown here is derived from an EMBL/GenBank/DDBJ whole genome shotgun (WGS) entry which is preliminary data.</text>
</comment>
<name>A0ABN0QX64_MYCUL</name>
<dbReference type="EMBL" id="JAOL01000122">
    <property type="protein sequence ID" value="EUA89346.1"/>
    <property type="molecule type" value="Genomic_DNA"/>
</dbReference>
<keyword evidence="2" id="KW-0520">NAD</keyword>
<dbReference type="Gene3D" id="3.40.309.10">
    <property type="entry name" value="Aldehyde Dehydrogenase, Chain A, domain 2"/>
    <property type="match status" value="1"/>
</dbReference>
<keyword evidence="6" id="KW-1185">Reference proteome</keyword>
<organism evidence="5 6">
    <name type="scientific">Mycobacterium ulcerans str. Harvey</name>
    <dbReference type="NCBI Taxonomy" id="1299332"/>
    <lineage>
        <taxon>Bacteria</taxon>
        <taxon>Bacillati</taxon>
        <taxon>Actinomycetota</taxon>
        <taxon>Actinomycetes</taxon>
        <taxon>Mycobacteriales</taxon>
        <taxon>Mycobacteriaceae</taxon>
        <taxon>Mycobacterium</taxon>
        <taxon>Mycobacterium ulcerans group</taxon>
    </lineage>
</organism>
<sequence length="137" mass="14629">MTPSADLDLAVRGIVFAAAGTAGQRCTSLRRLIVHSSVADDVVARVVAACRTLPVGDPCDPATLIGPLIHETAYRDMLGALDQARAEGGEVIDPNPRRDGPRAAITSHRRWSGCRRRPPLWRPKPSPPSSMSSPTTI</sequence>
<dbReference type="PANTHER" id="PTHR43521:SF1">
    <property type="entry name" value="ALPHA-AMINOADIPIC SEMIALDEHYDE DEHYDROGENASE"/>
    <property type="match status" value="1"/>
</dbReference>
<dbReference type="InterPro" id="IPR044638">
    <property type="entry name" value="ALDH7A1-like"/>
</dbReference>
<evidence type="ECO:0000259" key="4">
    <source>
        <dbReference type="Pfam" id="PF00171"/>
    </source>
</evidence>
<evidence type="ECO:0000313" key="5">
    <source>
        <dbReference type="EMBL" id="EUA89346.1"/>
    </source>
</evidence>
<feature type="region of interest" description="Disordered" evidence="3">
    <location>
        <begin position="86"/>
        <end position="137"/>
    </location>
</feature>
<evidence type="ECO:0000256" key="3">
    <source>
        <dbReference type="SAM" id="MobiDB-lite"/>
    </source>
</evidence>
<evidence type="ECO:0000313" key="6">
    <source>
        <dbReference type="Proteomes" id="UP000020681"/>
    </source>
</evidence>
<proteinExistence type="predicted"/>
<dbReference type="InterPro" id="IPR015590">
    <property type="entry name" value="Aldehyde_DH_dom"/>
</dbReference>
<keyword evidence="1" id="KW-0560">Oxidoreductase</keyword>
<dbReference type="Pfam" id="PF00171">
    <property type="entry name" value="Aldedh"/>
    <property type="match status" value="1"/>
</dbReference>
<reference evidence="5 6" key="1">
    <citation type="submission" date="2014-01" db="EMBL/GenBank/DDBJ databases">
        <authorList>
            <person name="Dobos K."/>
            <person name="Lenaerts A."/>
            <person name="Ordway D."/>
            <person name="DeGroote M.A."/>
            <person name="Parker T."/>
            <person name="Sizemore C."/>
            <person name="Tallon L.J."/>
            <person name="Sadzewicz L.K."/>
            <person name="Sengamalay N."/>
            <person name="Fraser C.M."/>
            <person name="Hine E."/>
            <person name="Shefchek K.A."/>
            <person name="Das S.P."/>
            <person name="Tettelin H."/>
        </authorList>
    </citation>
    <scope>NUCLEOTIDE SEQUENCE [LARGE SCALE GENOMIC DNA]</scope>
    <source>
        <strain evidence="5 6">Harvey</strain>
    </source>
</reference>
<feature type="compositionally biased region" description="Basic residues" evidence="3">
    <location>
        <begin position="107"/>
        <end position="119"/>
    </location>
</feature>
<dbReference type="Proteomes" id="UP000020681">
    <property type="component" value="Unassembled WGS sequence"/>
</dbReference>
<gene>
    <name evidence="5" type="ORF">I551_4156</name>
</gene>
<evidence type="ECO:0000256" key="2">
    <source>
        <dbReference type="ARBA" id="ARBA00023027"/>
    </source>
</evidence>
<dbReference type="InterPro" id="IPR016161">
    <property type="entry name" value="Ald_DH/histidinol_DH"/>
</dbReference>